<comment type="caution">
    <text evidence="4">The sequence shown here is derived from an EMBL/GenBank/DDBJ whole genome shotgun (WGS) entry which is preliminary data.</text>
</comment>
<dbReference type="Proteomes" id="UP000002171">
    <property type="component" value="Unassembled WGS sequence"/>
</dbReference>
<proteinExistence type="inferred from homology"/>
<dbReference type="Pfam" id="PF02634">
    <property type="entry name" value="FdhD-NarQ"/>
    <property type="match status" value="1"/>
</dbReference>
<dbReference type="InterPro" id="IPR003786">
    <property type="entry name" value="FdhD"/>
</dbReference>
<dbReference type="NCBIfam" id="TIGR00129">
    <property type="entry name" value="fdhD_narQ"/>
    <property type="match status" value="1"/>
</dbReference>
<evidence type="ECO:0000313" key="4">
    <source>
        <dbReference type="EMBL" id="EAR60210.1"/>
    </source>
</evidence>
<sequence>MQKMCSQSKSHAIETPVSIAINGIAHAVMMVTPTNLKYYAAGFAFAEGIVDHIEQIRDITIREDSHQINSAEQDLKVKSLIVDLRISPRQFHEYKKRQSFRRGLTSCGLCGSAAISEALPGINPLHETKIPTSDLLINAHKNIKSSAGLHTAQLIDPSGTILTTQEDIGRHNALDKVLGFALFEQLKLSQHFVILTSRCSVELVQKAARAGLSTLVNLSSPSNLAIDMAQHYKLNLIQVTRSGEIRVYTHSNSLGGEL</sequence>
<dbReference type="GO" id="GO:0005737">
    <property type="term" value="C:cytoplasm"/>
    <property type="evidence" value="ECO:0007669"/>
    <property type="project" value="UniProtKB-SubCell"/>
</dbReference>
<dbReference type="PANTHER" id="PTHR30592:SF1">
    <property type="entry name" value="SULFUR CARRIER PROTEIN FDHD"/>
    <property type="match status" value="1"/>
</dbReference>
<keyword evidence="1 3" id="KW-0963">Cytoplasm</keyword>
<dbReference type="GO" id="GO:0016783">
    <property type="term" value="F:sulfurtransferase activity"/>
    <property type="evidence" value="ECO:0007669"/>
    <property type="project" value="InterPro"/>
</dbReference>
<comment type="subcellular location">
    <subcellularLocation>
        <location evidence="3">Cytoplasm</location>
    </subcellularLocation>
</comment>
<dbReference type="PANTHER" id="PTHR30592">
    <property type="entry name" value="FORMATE DEHYDROGENASE"/>
    <property type="match status" value="1"/>
</dbReference>
<dbReference type="GO" id="GO:0097163">
    <property type="term" value="F:sulfur carrier activity"/>
    <property type="evidence" value="ECO:0007669"/>
    <property type="project" value="UniProtKB-UniRule"/>
</dbReference>
<dbReference type="GO" id="GO:0006777">
    <property type="term" value="P:Mo-molybdopterin cofactor biosynthetic process"/>
    <property type="evidence" value="ECO:0007669"/>
    <property type="project" value="UniProtKB-UniRule"/>
</dbReference>
<protein>
    <recommendedName>
        <fullName evidence="3">Sulfur carrier protein FdhD</fullName>
    </recommendedName>
</protein>
<organism evidence="4 5">
    <name type="scientific">Neptuniibacter caesariensis</name>
    <dbReference type="NCBI Taxonomy" id="207954"/>
    <lineage>
        <taxon>Bacteria</taxon>
        <taxon>Pseudomonadati</taxon>
        <taxon>Pseudomonadota</taxon>
        <taxon>Gammaproteobacteria</taxon>
        <taxon>Oceanospirillales</taxon>
        <taxon>Oceanospirillaceae</taxon>
        <taxon>Neptuniibacter</taxon>
    </lineage>
</organism>
<name>A0A7U8C2C3_NEPCE</name>
<reference evidence="4 5" key="1">
    <citation type="submission" date="2006-02" db="EMBL/GenBank/DDBJ databases">
        <authorList>
            <person name="Pinhassi J."/>
            <person name="Pedros-Alio C."/>
            <person name="Ferriera S."/>
            <person name="Johnson J."/>
            <person name="Kravitz S."/>
            <person name="Halpern A."/>
            <person name="Remington K."/>
            <person name="Beeson K."/>
            <person name="Tran B."/>
            <person name="Rogers Y.-H."/>
            <person name="Friedman R."/>
            <person name="Venter J.C."/>
        </authorList>
    </citation>
    <scope>NUCLEOTIDE SEQUENCE [LARGE SCALE GENOMIC DNA]</scope>
    <source>
        <strain evidence="4 5">MED92</strain>
    </source>
</reference>
<evidence type="ECO:0000256" key="1">
    <source>
        <dbReference type="ARBA" id="ARBA00022490"/>
    </source>
</evidence>
<dbReference type="InterPro" id="IPR016193">
    <property type="entry name" value="Cytidine_deaminase-like"/>
</dbReference>
<dbReference type="Gene3D" id="3.40.140.10">
    <property type="entry name" value="Cytidine Deaminase, domain 2"/>
    <property type="match status" value="1"/>
</dbReference>
<evidence type="ECO:0000256" key="3">
    <source>
        <dbReference type="HAMAP-Rule" id="MF_00187"/>
    </source>
</evidence>
<dbReference type="EMBL" id="AAOW01000022">
    <property type="protein sequence ID" value="EAR60210.1"/>
    <property type="molecule type" value="Genomic_DNA"/>
</dbReference>
<comment type="function">
    <text evidence="3">Required for formate dehydrogenase (FDH) activity. Acts as a sulfur carrier protein that transfers sulfur from IscS to the molybdenum cofactor prior to its insertion into FDH.</text>
</comment>
<dbReference type="RefSeq" id="WP_007020051.1">
    <property type="nucleotide sequence ID" value="NZ_CH724125.1"/>
</dbReference>
<dbReference type="SUPFAM" id="SSF53927">
    <property type="entry name" value="Cytidine deaminase-like"/>
    <property type="match status" value="1"/>
</dbReference>
<evidence type="ECO:0000313" key="5">
    <source>
        <dbReference type="Proteomes" id="UP000002171"/>
    </source>
</evidence>
<evidence type="ECO:0000256" key="2">
    <source>
        <dbReference type="ARBA" id="ARBA00023150"/>
    </source>
</evidence>
<dbReference type="PIRSF" id="PIRSF015626">
    <property type="entry name" value="FdhD"/>
    <property type="match status" value="1"/>
</dbReference>
<dbReference type="Gene3D" id="3.10.20.10">
    <property type="match status" value="1"/>
</dbReference>
<comment type="similarity">
    <text evidence="3">Belongs to the FdhD family.</text>
</comment>
<gene>
    <name evidence="3" type="primary">fdhD</name>
    <name evidence="4" type="ORF">MED92_11924</name>
</gene>
<feature type="active site" description="Cysteine persulfide intermediate" evidence="3">
    <location>
        <position position="107"/>
    </location>
</feature>
<keyword evidence="5" id="KW-1185">Reference proteome</keyword>
<dbReference type="HAMAP" id="MF_00187">
    <property type="entry name" value="FdhD"/>
    <property type="match status" value="1"/>
</dbReference>
<comment type="caution">
    <text evidence="3">Lacks conserved residue(s) required for the propagation of feature annotation.</text>
</comment>
<accession>A0A7U8C2C3</accession>
<keyword evidence="2 3" id="KW-0501">Molybdenum cofactor biosynthesis</keyword>
<dbReference type="AlphaFoldDB" id="A0A7U8C2C3"/>